<accession>A0A951QKS0</accession>
<gene>
    <name evidence="1" type="ORF">KME60_12570</name>
</gene>
<organism evidence="1 2">
    <name type="scientific">Cyanomargarita calcarea GSE-NOS-MK-12-04C</name>
    <dbReference type="NCBI Taxonomy" id="2839659"/>
    <lineage>
        <taxon>Bacteria</taxon>
        <taxon>Bacillati</taxon>
        <taxon>Cyanobacteriota</taxon>
        <taxon>Cyanophyceae</taxon>
        <taxon>Nostocales</taxon>
        <taxon>Cyanomargaritaceae</taxon>
        <taxon>Cyanomargarita</taxon>
    </lineage>
</organism>
<reference evidence="1" key="1">
    <citation type="submission" date="2021-05" db="EMBL/GenBank/DDBJ databases">
        <authorList>
            <person name="Pietrasiak N."/>
            <person name="Ward R."/>
            <person name="Stajich J.E."/>
            <person name="Kurbessoian T."/>
        </authorList>
    </citation>
    <scope>NUCLEOTIDE SEQUENCE</scope>
    <source>
        <strain evidence="1">GSE-NOS-MK-12-04C</strain>
    </source>
</reference>
<proteinExistence type="predicted"/>
<dbReference type="AlphaFoldDB" id="A0A951QKS0"/>
<dbReference type="Proteomes" id="UP000729701">
    <property type="component" value="Unassembled WGS sequence"/>
</dbReference>
<evidence type="ECO:0008006" key="3">
    <source>
        <dbReference type="Google" id="ProtNLM"/>
    </source>
</evidence>
<protein>
    <recommendedName>
        <fullName evidence="3">Baseplate protein J-like domain-containing protein</fullName>
    </recommendedName>
</protein>
<reference evidence="1" key="2">
    <citation type="journal article" date="2022" name="Microbiol. Resour. Announc.">
        <title>Metagenome Sequencing to Explore Phylogenomics of Terrestrial Cyanobacteria.</title>
        <authorList>
            <person name="Ward R.D."/>
            <person name="Stajich J.E."/>
            <person name="Johansen J.R."/>
            <person name="Huntemann M."/>
            <person name="Clum A."/>
            <person name="Foster B."/>
            <person name="Foster B."/>
            <person name="Roux S."/>
            <person name="Palaniappan K."/>
            <person name="Varghese N."/>
            <person name="Mukherjee S."/>
            <person name="Reddy T.B.K."/>
            <person name="Daum C."/>
            <person name="Copeland A."/>
            <person name="Chen I.A."/>
            <person name="Ivanova N.N."/>
            <person name="Kyrpides N.C."/>
            <person name="Shapiro N."/>
            <person name="Eloe-Fadrosh E.A."/>
            <person name="Pietrasiak N."/>
        </authorList>
    </citation>
    <scope>NUCLEOTIDE SEQUENCE</scope>
    <source>
        <strain evidence="1">GSE-NOS-MK-12-04C</strain>
    </source>
</reference>
<evidence type="ECO:0000313" key="2">
    <source>
        <dbReference type="Proteomes" id="UP000729701"/>
    </source>
</evidence>
<sequence>MPIQLPNLDDRTYDDLVQEALSLIPTYAPEWTNHNPSDPGITLIELFAYLTEMLNYRLNLVTNANKQAFLNLISESKYPLDEKILDEKTLNEKIQEAVLTLRSPNRAIGCEDFETLALAANPQVARARCLPRRNLKYENSQNSQERPGHVSVVIVPKLADLFLYNNPTFTDYTDKASPVTTVALPLYSGRNQFLYVGLRVPFKGLQFQLKVEGQNYNLKFEYFDGSDWNQVTITDHQLVDETANWTASGLIKFEPPKNWKQTTLNGVTDYWLRISTTTDPSATAEAFQIIPKLDVIESVEDYLKDRRLLTTKLHIVEPRYVHIGVHLTLYLKSDALKQDVEARVVDALKKFLHPNKGGMEGKGWQFGRNVYVSEIYQLLDQLPGIDYVQQIGDRPELTVRNSQNPDNEDSDATGRLLKNENSKLIAVKVKAEELVSFTKIELEFEPKES</sequence>
<comment type="caution">
    <text evidence="1">The sequence shown here is derived from an EMBL/GenBank/DDBJ whole genome shotgun (WGS) entry which is preliminary data.</text>
</comment>
<evidence type="ECO:0000313" key="1">
    <source>
        <dbReference type="EMBL" id="MBW4668224.1"/>
    </source>
</evidence>
<name>A0A951QKS0_9CYAN</name>
<dbReference type="EMBL" id="JAHHGZ010000011">
    <property type="protein sequence ID" value="MBW4668224.1"/>
    <property type="molecule type" value="Genomic_DNA"/>
</dbReference>